<dbReference type="AlphaFoldDB" id="E2ZCH0"/>
<reference evidence="1 2" key="1">
    <citation type="submission" date="2010-08" db="EMBL/GenBank/DDBJ databases">
        <authorList>
            <person name="Weinstock G."/>
            <person name="Sodergren E."/>
            <person name="Clifton S."/>
            <person name="Fulton L."/>
            <person name="Fulton B."/>
            <person name="Courtney L."/>
            <person name="Fronick C."/>
            <person name="Harrison M."/>
            <person name="Strong C."/>
            <person name="Farmer C."/>
            <person name="Delahaunty K."/>
            <person name="Markovic C."/>
            <person name="Hall O."/>
            <person name="Minx P."/>
            <person name="Tomlinson C."/>
            <person name="Mitreva M."/>
            <person name="Hou S."/>
            <person name="Chen J."/>
            <person name="Wollam A."/>
            <person name="Pepin K.H."/>
            <person name="Johnson M."/>
            <person name="Bhonagiri V."/>
            <person name="Zhang X."/>
            <person name="Suruliraj S."/>
            <person name="Warren W."/>
            <person name="Chinwalla A."/>
            <person name="Mardis E.R."/>
            <person name="Wilson R.K."/>
        </authorList>
    </citation>
    <scope>NUCLEOTIDE SEQUENCE [LARGE SCALE GENOMIC DNA]</scope>
    <source>
        <strain evidence="1 2">F0359</strain>
    </source>
</reference>
<dbReference type="STRING" id="706434.HMPREF9429_01342"/>
<dbReference type="RefSeq" id="WP_006942513.1">
    <property type="nucleotide sequence ID" value="NZ_GL538208.1"/>
</dbReference>
<dbReference type="OrthoDB" id="1625732at2"/>
<proteinExistence type="predicted"/>
<organism evidence="1 2">
    <name type="scientific">Megasphaera micronuciformis F0359</name>
    <dbReference type="NCBI Taxonomy" id="706434"/>
    <lineage>
        <taxon>Bacteria</taxon>
        <taxon>Bacillati</taxon>
        <taxon>Bacillota</taxon>
        <taxon>Negativicutes</taxon>
        <taxon>Veillonellales</taxon>
        <taxon>Veillonellaceae</taxon>
        <taxon>Megasphaera</taxon>
    </lineage>
</organism>
<protein>
    <submittedName>
        <fullName evidence="1">Uncharacterized protein</fullName>
    </submittedName>
</protein>
<dbReference type="HOGENOM" id="CLU_638803_0_0_9"/>
<dbReference type="EMBL" id="AECS01000037">
    <property type="protein sequence ID" value="EFQ04157.1"/>
    <property type="molecule type" value="Genomic_DNA"/>
</dbReference>
<keyword evidence="2" id="KW-1185">Reference proteome</keyword>
<accession>E2ZCH0</accession>
<dbReference type="Proteomes" id="UP000003195">
    <property type="component" value="Unassembled WGS sequence"/>
</dbReference>
<gene>
    <name evidence="1" type="ORF">HMPREF9429_01342</name>
</gene>
<evidence type="ECO:0000313" key="1">
    <source>
        <dbReference type="EMBL" id="EFQ04157.1"/>
    </source>
</evidence>
<comment type="caution">
    <text evidence="1">The sequence shown here is derived from an EMBL/GenBank/DDBJ whole genome shotgun (WGS) entry which is preliminary data.</text>
</comment>
<dbReference type="eggNOG" id="ENOG5033PPD">
    <property type="taxonomic scope" value="Bacteria"/>
</dbReference>
<name>E2ZCH0_9FIRM</name>
<sequence length="431" mass="51420">MAGEHEFCWEEAVRRLGAEEKIPETLADKDLYTLSKAYVHALKKSSERKKYLVLSESLFLRLKEKGESRYIISVLADIYRQAWYDGETFGQYDRNDLARLAEKYYEKLCDFQANEYELYEYARLVYRRASFYIHDGSPADRYSLKQKAFYLYEKVMERYEEKENGRGFLRPYVRACYGFCRCALDLYGPLSILQKECLLLGYEPHMGVKNREIRRSVYERLERAIETIKHYEGLGNNFLPPEKMRDRRFIYEAPWDIYYMAGKIKEFALKSGISDREEVIRECIDLYRYVCDLDRDRRLHGMSVTGFTHMYDALIDFYLYAGKEKELVAFIDEFKPYISKRQRSLTTLRLHLKHGRTDLFDKEWSSDRCRQSGISKKRLEVLKLLRDLQDEKNLTIGLKKYKPFEQRVLYETVKKITASNDAVIEARKNIK</sequence>
<evidence type="ECO:0000313" key="2">
    <source>
        <dbReference type="Proteomes" id="UP000003195"/>
    </source>
</evidence>